<feature type="compositionally biased region" description="Basic and acidic residues" evidence="1">
    <location>
        <begin position="145"/>
        <end position="156"/>
    </location>
</feature>
<dbReference type="EMBL" id="DS550055">
    <property type="protein sequence ID" value="EDR24038.1"/>
    <property type="molecule type" value="Genomic_DNA"/>
</dbReference>
<dbReference type="OMA" id="RKHSNKC"/>
<feature type="compositionally biased region" description="Basic and acidic residues" evidence="1">
    <location>
        <begin position="166"/>
        <end position="180"/>
    </location>
</feature>
<dbReference type="KEGG" id="edi:EDI_089540"/>
<gene>
    <name evidence="2" type="ORF">EDI_089540</name>
</gene>
<organism evidence="3">
    <name type="scientific">Entamoeba dispar (strain ATCC PRA-260 / SAW760)</name>
    <dbReference type="NCBI Taxonomy" id="370354"/>
    <lineage>
        <taxon>Eukaryota</taxon>
        <taxon>Amoebozoa</taxon>
        <taxon>Evosea</taxon>
        <taxon>Archamoebae</taxon>
        <taxon>Mastigamoebida</taxon>
        <taxon>Entamoebidae</taxon>
        <taxon>Entamoeba</taxon>
    </lineage>
</organism>
<evidence type="ECO:0000256" key="1">
    <source>
        <dbReference type="SAM" id="MobiDB-lite"/>
    </source>
</evidence>
<proteinExistence type="predicted"/>
<protein>
    <submittedName>
        <fullName evidence="2">Uncharacterized protein</fullName>
    </submittedName>
</protein>
<sequence>MAARGRVHDDIYEEVESMDIADVYKDSQLDPNVNSFMKRVFYLMKEPQYLDWRLNSDTRVETDEMRCEIIKNKLESIKRSERLSQYLDEQGISLNSFNVWNRKFSGKGNKVPINNMTIPEWVRKQSKKCSEDVTEIQEKNEVERLVSNEALDEMKSRRAMTRSLPKKSDEKKPKKPEVDN</sequence>
<accession>B0EN58</accession>
<evidence type="ECO:0000313" key="3">
    <source>
        <dbReference type="Proteomes" id="UP000008076"/>
    </source>
</evidence>
<dbReference type="Proteomes" id="UP000008076">
    <property type="component" value="Unassembled WGS sequence"/>
</dbReference>
<evidence type="ECO:0000313" key="2">
    <source>
        <dbReference type="EMBL" id="EDR24038.1"/>
    </source>
</evidence>
<dbReference type="GeneID" id="5884716"/>
<keyword evidence="3" id="KW-1185">Reference proteome</keyword>
<reference evidence="3" key="1">
    <citation type="submission" date="2007-12" db="EMBL/GenBank/DDBJ databases">
        <title>Annotation of Entamoeba dispar SAW760.</title>
        <authorList>
            <person name="Lorenzi H."/>
            <person name="Inman J."/>
            <person name="Schobel S."/>
            <person name="Amedeo P."/>
            <person name="Caler E."/>
        </authorList>
    </citation>
    <scope>NUCLEOTIDE SEQUENCE [LARGE SCALE GENOMIC DNA]</scope>
    <source>
        <strain evidence="3">ATCC PRA-260 / SAW760</strain>
    </source>
</reference>
<feature type="region of interest" description="Disordered" evidence="1">
    <location>
        <begin position="145"/>
        <end position="180"/>
    </location>
</feature>
<dbReference type="AlphaFoldDB" id="B0EN58"/>
<dbReference type="OrthoDB" id="29831at2759"/>
<dbReference type="VEuPathDB" id="AmoebaDB:EDI_089540"/>
<name>B0EN58_ENTDS</name>
<dbReference type="RefSeq" id="XP_001739580.1">
    <property type="nucleotide sequence ID" value="XM_001739528.1"/>
</dbReference>